<dbReference type="Pfam" id="PF01739">
    <property type="entry name" value="CheR"/>
    <property type="match status" value="1"/>
</dbReference>
<keyword evidence="5" id="KW-0949">S-adenosyl-L-methionine</keyword>
<dbReference type="Proteomes" id="UP000019666">
    <property type="component" value="Unassembled WGS sequence"/>
</dbReference>
<keyword evidence="4 7" id="KW-0808">Transferase</keyword>
<evidence type="ECO:0000259" key="6">
    <source>
        <dbReference type="PROSITE" id="PS50123"/>
    </source>
</evidence>
<organism evidence="7 8">
    <name type="scientific">Rubellimicrobium mesophilum DSM 19309</name>
    <dbReference type="NCBI Taxonomy" id="442562"/>
    <lineage>
        <taxon>Bacteria</taxon>
        <taxon>Pseudomonadati</taxon>
        <taxon>Pseudomonadota</taxon>
        <taxon>Alphaproteobacteria</taxon>
        <taxon>Rhodobacterales</taxon>
        <taxon>Roseobacteraceae</taxon>
        <taxon>Rubellimicrobium</taxon>
    </lineage>
</organism>
<evidence type="ECO:0000256" key="1">
    <source>
        <dbReference type="ARBA" id="ARBA00001541"/>
    </source>
</evidence>
<evidence type="ECO:0000256" key="3">
    <source>
        <dbReference type="ARBA" id="ARBA00022603"/>
    </source>
</evidence>
<dbReference type="Pfam" id="PF03705">
    <property type="entry name" value="CheR_N"/>
    <property type="match status" value="1"/>
</dbReference>
<dbReference type="SUPFAM" id="SSF53335">
    <property type="entry name" value="S-adenosyl-L-methionine-dependent methyltransferases"/>
    <property type="match status" value="1"/>
</dbReference>
<keyword evidence="3 7" id="KW-0489">Methyltransferase</keyword>
<comment type="caution">
    <text evidence="7">The sequence shown here is derived from an EMBL/GenBank/DDBJ whole genome shotgun (WGS) entry which is preliminary data.</text>
</comment>
<proteinExistence type="predicted"/>
<dbReference type="InterPro" id="IPR022642">
    <property type="entry name" value="CheR_C"/>
</dbReference>
<dbReference type="InterPro" id="IPR050903">
    <property type="entry name" value="Bact_Chemotaxis_MeTrfase"/>
</dbReference>
<dbReference type="SUPFAM" id="SSF47757">
    <property type="entry name" value="Chemotaxis receptor methyltransferase CheR, N-terminal domain"/>
    <property type="match status" value="1"/>
</dbReference>
<dbReference type="SMART" id="SM00138">
    <property type="entry name" value="MeTrc"/>
    <property type="match status" value="1"/>
</dbReference>
<evidence type="ECO:0000313" key="8">
    <source>
        <dbReference type="Proteomes" id="UP000019666"/>
    </source>
</evidence>
<dbReference type="InterPro" id="IPR036804">
    <property type="entry name" value="CheR_N_sf"/>
</dbReference>
<dbReference type="GO" id="GO:0008983">
    <property type="term" value="F:protein-glutamate O-methyltransferase activity"/>
    <property type="evidence" value="ECO:0007669"/>
    <property type="project" value="UniProtKB-EC"/>
</dbReference>
<reference evidence="7 8" key="1">
    <citation type="submission" date="2013-02" db="EMBL/GenBank/DDBJ databases">
        <authorList>
            <person name="Fiebig A."/>
            <person name="Goeker M."/>
            <person name="Klenk H.-P.P."/>
        </authorList>
    </citation>
    <scope>NUCLEOTIDE SEQUENCE [LARGE SCALE GENOMIC DNA]</scope>
    <source>
        <strain evidence="7 8">DSM 19309</strain>
    </source>
</reference>
<dbReference type="InterPro" id="IPR022641">
    <property type="entry name" value="CheR_N"/>
</dbReference>
<dbReference type="RefSeq" id="WP_245639155.1">
    <property type="nucleotide sequence ID" value="NZ_KK088556.1"/>
</dbReference>
<dbReference type="PRINTS" id="PR00996">
    <property type="entry name" value="CHERMTFRASE"/>
</dbReference>
<accession>A0A017HQZ6</accession>
<dbReference type="AlphaFoldDB" id="A0A017HQZ6"/>
<dbReference type="PANTHER" id="PTHR24422:SF26">
    <property type="entry name" value="CHEMOTAXIS PROTEIN METHYLTRANSFERASE"/>
    <property type="match status" value="1"/>
</dbReference>
<protein>
    <recommendedName>
        <fullName evidence="2">protein-glutamate O-methyltransferase</fullName>
        <ecNumber evidence="2">2.1.1.80</ecNumber>
    </recommendedName>
</protein>
<evidence type="ECO:0000256" key="2">
    <source>
        <dbReference type="ARBA" id="ARBA00012534"/>
    </source>
</evidence>
<dbReference type="PANTHER" id="PTHR24422">
    <property type="entry name" value="CHEMOTAXIS PROTEIN METHYLTRANSFERASE"/>
    <property type="match status" value="1"/>
</dbReference>
<feature type="domain" description="CheR-type methyltransferase" evidence="6">
    <location>
        <begin position="1"/>
        <end position="245"/>
    </location>
</feature>
<dbReference type="EMBL" id="AOSK01000043">
    <property type="protein sequence ID" value="EYD76548.1"/>
    <property type="molecule type" value="Genomic_DNA"/>
</dbReference>
<name>A0A017HQZ6_9RHOB</name>
<dbReference type="InterPro" id="IPR000780">
    <property type="entry name" value="CheR_MeTrfase"/>
</dbReference>
<dbReference type="EC" id="2.1.1.80" evidence="2"/>
<keyword evidence="8" id="KW-1185">Reference proteome</keyword>
<evidence type="ECO:0000313" key="7">
    <source>
        <dbReference type="EMBL" id="EYD76548.1"/>
    </source>
</evidence>
<dbReference type="Gene3D" id="1.10.155.10">
    <property type="entry name" value="Chemotaxis receptor methyltransferase CheR, N-terminal domain"/>
    <property type="match status" value="1"/>
</dbReference>
<dbReference type="HOGENOM" id="CLU_025854_0_0_5"/>
<sequence length="245" mass="27514">MSLALAQDRNAARFRQLVHETTGIQLPESKGRMIEGRLRPRLLALGLPDMAAYFGFLFEEGGVRSELPHVIDLITTNKTDFFREPSHFEVLWGRMIPQALAARRRGGRVAFKLWSAAASTGAEAWSAAMILAEARARSPELDWAVLGTDISHRVLSAARRAIYPEVDLAPVPGALRDRYAMVGRDADGTALRRIVPELRQRVRFEEMNLMTESYSVDRDLDAVFLRNVLIYFDPPTQHRVVSAVT</sequence>
<evidence type="ECO:0000256" key="5">
    <source>
        <dbReference type="ARBA" id="ARBA00022691"/>
    </source>
</evidence>
<dbReference type="PATRIC" id="fig|442562.3.peg.1945"/>
<gene>
    <name evidence="7" type="ORF">Rumeso_01969</name>
</gene>
<dbReference type="PROSITE" id="PS50123">
    <property type="entry name" value="CHER"/>
    <property type="match status" value="1"/>
</dbReference>
<dbReference type="InterPro" id="IPR029063">
    <property type="entry name" value="SAM-dependent_MTases_sf"/>
</dbReference>
<dbReference type="GO" id="GO:0032259">
    <property type="term" value="P:methylation"/>
    <property type="evidence" value="ECO:0007669"/>
    <property type="project" value="UniProtKB-KW"/>
</dbReference>
<dbReference type="Gene3D" id="3.40.50.150">
    <property type="entry name" value="Vaccinia Virus protein VP39"/>
    <property type="match status" value="1"/>
</dbReference>
<evidence type="ECO:0000256" key="4">
    <source>
        <dbReference type="ARBA" id="ARBA00022679"/>
    </source>
</evidence>
<comment type="catalytic activity">
    <reaction evidence="1">
        <text>L-glutamyl-[protein] + S-adenosyl-L-methionine = [protein]-L-glutamate 5-O-methyl ester + S-adenosyl-L-homocysteine</text>
        <dbReference type="Rhea" id="RHEA:24452"/>
        <dbReference type="Rhea" id="RHEA-COMP:10208"/>
        <dbReference type="Rhea" id="RHEA-COMP:10311"/>
        <dbReference type="ChEBI" id="CHEBI:29973"/>
        <dbReference type="ChEBI" id="CHEBI:57856"/>
        <dbReference type="ChEBI" id="CHEBI:59789"/>
        <dbReference type="ChEBI" id="CHEBI:82795"/>
        <dbReference type="EC" id="2.1.1.80"/>
    </reaction>
</comment>
<dbReference type="STRING" id="442562.Rumeso_01969"/>